<dbReference type="InterPro" id="IPR026206">
    <property type="entry name" value="HAUS3"/>
</dbReference>
<dbReference type="AlphaFoldDB" id="A0AAW1VW48"/>
<sequence>MFLSILRSPLFYGFDAWEWESCGTPEGVTATLRPRANECLTYQFESPENQSTHDRKAFADLIGSCFLNLQREYLNFAYDNISAFSSSRDNQEAGFAAEEGLKDIPDATLAYKFEALQLQRQLRHLHSQFDMLLGQASALIQGRRA</sequence>
<keyword evidence="7" id="KW-0175">Coiled coil</keyword>
<dbReference type="GO" id="GO:0070652">
    <property type="term" value="C:HAUS complex"/>
    <property type="evidence" value="ECO:0007669"/>
    <property type="project" value="InterPro"/>
</dbReference>
<dbReference type="GO" id="GO:0005815">
    <property type="term" value="C:microtubule organizing center"/>
    <property type="evidence" value="ECO:0007669"/>
    <property type="project" value="TreeGrafter"/>
</dbReference>
<keyword evidence="8" id="KW-0206">Cytoskeleton</keyword>
<dbReference type="Proteomes" id="UP001457282">
    <property type="component" value="Unassembled WGS sequence"/>
</dbReference>
<evidence type="ECO:0000256" key="8">
    <source>
        <dbReference type="ARBA" id="ARBA00023212"/>
    </source>
</evidence>
<evidence type="ECO:0000256" key="5">
    <source>
        <dbReference type="ARBA" id="ARBA00022701"/>
    </source>
</evidence>
<evidence type="ECO:0000256" key="3">
    <source>
        <dbReference type="ARBA" id="ARBA00022490"/>
    </source>
</evidence>
<dbReference type="GO" id="GO:0005874">
    <property type="term" value="C:microtubule"/>
    <property type="evidence" value="ECO:0007669"/>
    <property type="project" value="UniProtKB-KW"/>
</dbReference>
<dbReference type="GO" id="GO:0031023">
    <property type="term" value="P:microtubule organizing center organization"/>
    <property type="evidence" value="ECO:0007669"/>
    <property type="project" value="TreeGrafter"/>
</dbReference>
<evidence type="ECO:0000256" key="1">
    <source>
        <dbReference type="ARBA" id="ARBA00004186"/>
    </source>
</evidence>
<evidence type="ECO:0000256" key="7">
    <source>
        <dbReference type="ARBA" id="ARBA00023054"/>
    </source>
</evidence>
<dbReference type="PANTHER" id="PTHR19378">
    <property type="entry name" value="GOLGIN- RELATED"/>
    <property type="match status" value="1"/>
</dbReference>
<feature type="domain" description="HAUS augmin-like complex subunit 3 N-terminal" evidence="10">
    <location>
        <begin position="68"/>
        <end position="144"/>
    </location>
</feature>
<evidence type="ECO:0000256" key="2">
    <source>
        <dbReference type="ARBA" id="ARBA00009645"/>
    </source>
</evidence>
<name>A0AAW1VW48_RUBAR</name>
<keyword evidence="9" id="KW-0131">Cell cycle</keyword>
<evidence type="ECO:0000256" key="4">
    <source>
        <dbReference type="ARBA" id="ARBA00022618"/>
    </source>
</evidence>
<dbReference type="GO" id="GO:0072686">
    <property type="term" value="C:mitotic spindle"/>
    <property type="evidence" value="ECO:0007669"/>
    <property type="project" value="TreeGrafter"/>
</dbReference>
<protein>
    <recommendedName>
        <fullName evidence="10">HAUS augmin-like complex subunit 3 N-terminal domain-containing protein</fullName>
    </recommendedName>
</protein>
<keyword evidence="6" id="KW-0498">Mitosis</keyword>
<evidence type="ECO:0000259" key="10">
    <source>
        <dbReference type="Pfam" id="PF14932"/>
    </source>
</evidence>
<gene>
    <name evidence="11" type="ORF">M0R45_035950</name>
</gene>
<organism evidence="11 12">
    <name type="scientific">Rubus argutus</name>
    <name type="common">Southern blackberry</name>
    <dbReference type="NCBI Taxonomy" id="59490"/>
    <lineage>
        <taxon>Eukaryota</taxon>
        <taxon>Viridiplantae</taxon>
        <taxon>Streptophyta</taxon>
        <taxon>Embryophyta</taxon>
        <taxon>Tracheophyta</taxon>
        <taxon>Spermatophyta</taxon>
        <taxon>Magnoliopsida</taxon>
        <taxon>eudicotyledons</taxon>
        <taxon>Gunneridae</taxon>
        <taxon>Pentapetalae</taxon>
        <taxon>rosids</taxon>
        <taxon>fabids</taxon>
        <taxon>Rosales</taxon>
        <taxon>Rosaceae</taxon>
        <taxon>Rosoideae</taxon>
        <taxon>Rosoideae incertae sedis</taxon>
        <taxon>Rubus</taxon>
    </lineage>
</organism>
<proteinExistence type="inferred from homology"/>
<reference evidence="11 12" key="1">
    <citation type="journal article" date="2023" name="G3 (Bethesda)">
        <title>A chromosome-length genome assembly and annotation of blackberry (Rubus argutus, cv. 'Hillquist').</title>
        <authorList>
            <person name="Bruna T."/>
            <person name="Aryal R."/>
            <person name="Dudchenko O."/>
            <person name="Sargent D.J."/>
            <person name="Mead D."/>
            <person name="Buti M."/>
            <person name="Cavallini A."/>
            <person name="Hytonen T."/>
            <person name="Andres J."/>
            <person name="Pham M."/>
            <person name="Weisz D."/>
            <person name="Mascagni F."/>
            <person name="Usai G."/>
            <person name="Natali L."/>
            <person name="Bassil N."/>
            <person name="Fernandez G.E."/>
            <person name="Lomsadze A."/>
            <person name="Armour M."/>
            <person name="Olukolu B."/>
            <person name="Poorten T."/>
            <person name="Britton C."/>
            <person name="Davik J."/>
            <person name="Ashrafi H."/>
            <person name="Aiden E.L."/>
            <person name="Borodovsky M."/>
            <person name="Worthington M."/>
        </authorList>
    </citation>
    <scope>NUCLEOTIDE SEQUENCE [LARGE SCALE GENOMIC DNA]</scope>
    <source>
        <strain evidence="11">PI 553951</strain>
    </source>
</reference>
<keyword evidence="3" id="KW-0963">Cytoplasm</keyword>
<dbReference type="Pfam" id="PF14932">
    <property type="entry name" value="HAUS-augmin3"/>
    <property type="match status" value="1"/>
</dbReference>
<evidence type="ECO:0000256" key="6">
    <source>
        <dbReference type="ARBA" id="ARBA00022776"/>
    </source>
</evidence>
<dbReference type="PANTHER" id="PTHR19378:SF0">
    <property type="entry name" value="HAUS AUGMIN-LIKE COMPLEX SUBUNIT 3"/>
    <property type="match status" value="1"/>
</dbReference>
<evidence type="ECO:0000256" key="9">
    <source>
        <dbReference type="ARBA" id="ARBA00023306"/>
    </source>
</evidence>
<evidence type="ECO:0000313" key="12">
    <source>
        <dbReference type="Proteomes" id="UP001457282"/>
    </source>
</evidence>
<dbReference type="EMBL" id="JBEDUW010000007">
    <property type="protein sequence ID" value="KAK9912075.1"/>
    <property type="molecule type" value="Genomic_DNA"/>
</dbReference>
<comment type="subcellular location">
    <subcellularLocation>
        <location evidence="1">Cytoplasm</location>
        <location evidence="1">Cytoskeleton</location>
        <location evidence="1">Spindle</location>
    </subcellularLocation>
</comment>
<keyword evidence="12" id="KW-1185">Reference proteome</keyword>
<dbReference type="InterPro" id="IPR032733">
    <property type="entry name" value="HAUS3_N"/>
</dbReference>
<accession>A0AAW1VW48</accession>
<evidence type="ECO:0000313" key="11">
    <source>
        <dbReference type="EMBL" id="KAK9912075.1"/>
    </source>
</evidence>
<dbReference type="GO" id="GO:0051225">
    <property type="term" value="P:spindle assembly"/>
    <property type="evidence" value="ECO:0007669"/>
    <property type="project" value="InterPro"/>
</dbReference>
<comment type="similarity">
    <text evidence="2">Belongs to the HAUS3 family.</text>
</comment>
<keyword evidence="4" id="KW-0132">Cell division</keyword>
<comment type="caution">
    <text evidence="11">The sequence shown here is derived from an EMBL/GenBank/DDBJ whole genome shotgun (WGS) entry which is preliminary data.</text>
</comment>
<keyword evidence="5" id="KW-0493">Microtubule</keyword>
<dbReference type="GO" id="GO:0051301">
    <property type="term" value="P:cell division"/>
    <property type="evidence" value="ECO:0007669"/>
    <property type="project" value="UniProtKB-KW"/>
</dbReference>